<keyword evidence="3" id="KW-1003">Cell membrane</keyword>
<evidence type="ECO:0000256" key="5">
    <source>
        <dbReference type="ARBA" id="ARBA00022989"/>
    </source>
</evidence>
<feature type="transmembrane region" description="Helical" evidence="7">
    <location>
        <begin position="396"/>
        <end position="417"/>
    </location>
</feature>
<feature type="transmembrane region" description="Helical" evidence="7">
    <location>
        <begin position="190"/>
        <end position="211"/>
    </location>
</feature>
<evidence type="ECO:0000313" key="9">
    <source>
        <dbReference type="EMBL" id="QDU06811.1"/>
    </source>
</evidence>
<dbReference type="Gene3D" id="1.20.81.30">
    <property type="entry name" value="Type II secretion system (T2SS), domain F"/>
    <property type="match status" value="2"/>
</dbReference>
<dbReference type="InterPro" id="IPR018076">
    <property type="entry name" value="T2SS_GspF_dom"/>
</dbReference>
<evidence type="ECO:0000256" key="1">
    <source>
        <dbReference type="ARBA" id="ARBA00004651"/>
    </source>
</evidence>
<evidence type="ECO:0000256" key="7">
    <source>
        <dbReference type="SAM" id="Phobius"/>
    </source>
</evidence>
<evidence type="ECO:0000256" key="4">
    <source>
        <dbReference type="ARBA" id="ARBA00022692"/>
    </source>
</evidence>
<dbReference type="Proteomes" id="UP000318384">
    <property type="component" value="Chromosome"/>
</dbReference>
<evidence type="ECO:0000256" key="2">
    <source>
        <dbReference type="ARBA" id="ARBA00005745"/>
    </source>
</evidence>
<accession>A0A517WNH4</accession>
<name>A0A517WNH4_9PLAN</name>
<dbReference type="InterPro" id="IPR042094">
    <property type="entry name" value="T2SS_GspF_sf"/>
</dbReference>
<dbReference type="InterPro" id="IPR003004">
    <property type="entry name" value="GspF/PilC"/>
</dbReference>
<evidence type="ECO:0000256" key="3">
    <source>
        <dbReference type="ARBA" id="ARBA00022475"/>
    </source>
</evidence>
<dbReference type="GO" id="GO:0005886">
    <property type="term" value="C:plasma membrane"/>
    <property type="evidence" value="ECO:0007669"/>
    <property type="project" value="UniProtKB-SubCell"/>
</dbReference>
<dbReference type="PANTHER" id="PTHR30012:SF0">
    <property type="entry name" value="TYPE II SECRETION SYSTEM PROTEIN F-RELATED"/>
    <property type="match status" value="1"/>
</dbReference>
<dbReference type="PANTHER" id="PTHR30012">
    <property type="entry name" value="GENERAL SECRETION PATHWAY PROTEIN"/>
    <property type="match status" value="1"/>
</dbReference>
<evidence type="ECO:0000259" key="8">
    <source>
        <dbReference type="Pfam" id="PF00482"/>
    </source>
</evidence>
<feature type="domain" description="Type II secretion system protein GspF" evidence="8">
    <location>
        <begin position="101"/>
        <end position="212"/>
    </location>
</feature>
<dbReference type="RefSeq" id="WP_145170288.1">
    <property type="nucleotide sequence ID" value="NZ_CP037422.1"/>
</dbReference>
<dbReference type="EMBL" id="CP037422">
    <property type="protein sequence ID" value="QDU06811.1"/>
    <property type="molecule type" value="Genomic_DNA"/>
</dbReference>
<feature type="domain" description="Type II secretion system protein GspF" evidence="8">
    <location>
        <begin position="293"/>
        <end position="415"/>
    </location>
</feature>
<reference evidence="9 10" key="1">
    <citation type="submission" date="2019-03" db="EMBL/GenBank/DDBJ databases">
        <title>Deep-cultivation of Planctomycetes and their phenomic and genomic characterization uncovers novel biology.</title>
        <authorList>
            <person name="Wiegand S."/>
            <person name="Jogler M."/>
            <person name="Boedeker C."/>
            <person name="Pinto D."/>
            <person name="Vollmers J."/>
            <person name="Rivas-Marin E."/>
            <person name="Kohn T."/>
            <person name="Peeters S.H."/>
            <person name="Heuer A."/>
            <person name="Rast P."/>
            <person name="Oberbeckmann S."/>
            <person name="Bunk B."/>
            <person name="Jeske O."/>
            <person name="Meyerdierks A."/>
            <person name="Storesund J.E."/>
            <person name="Kallscheuer N."/>
            <person name="Luecker S."/>
            <person name="Lage O.M."/>
            <person name="Pohl T."/>
            <person name="Merkel B.J."/>
            <person name="Hornburger P."/>
            <person name="Mueller R.-W."/>
            <person name="Bruemmer F."/>
            <person name="Labrenz M."/>
            <person name="Spormann A.M."/>
            <person name="Op den Camp H."/>
            <person name="Overmann J."/>
            <person name="Amann R."/>
            <person name="Jetten M.S.M."/>
            <person name="Mascher T."/>
            <person name="Medema M.H."/>
            <person name="Devos D.P."/>
            <person name="Kaster A.-K."/>
            <person name="Ovreas L."/>
            <person name="Rohde M."/>
            <person name="Galperin M.Y."/>
            <person name="Jogler C."/>
        </authorList>
    </citation>
    <scope>NUCLEOTIDE SEQUENCE [LARGE SCALE GENOMIC DNA]</scope>
    <source>
        <strain evidence="9 10">V202</strain>
    </source>
</reference>
<dbReference type="Pfam" id="PF00482">
    <property type="entry name" value="T2SSF"/>
    <property type="match status" value="2"/>
</dbReference>
<evidence type="ECO:0000256" key="6">
    <source>
        <dbReference type="ARBA" id="ARBA00023136"/>
    </source>
</evidence>
<feature type="transmembrane region" description="Helical" evidence="7">
    <location>
        <begin position="243"/>
        <end position="262"/>
    </location>
</feature>
<keyword evidence="6 7" id="KW-0472">Membrane</keyword>
<keyword evidence="4 7" id="KW-0812">Transmembrane</keyword>
<keyword evidence="10" id="KW-1185">Reference proteome</keyword>
<sequence>MNRYSYVCIDHDGQETRGFLEAVNDESARIKLMEQGLKIIRVDHCSSDTSSTIEETSVAGEPLEIINFQSNHLSEYGKAAWNTESEFIDLVARDSTFQVHGIPLSASLRTLAEETPSKKLTRELQKIAEDLEHGKTPEDSFEQHLKNVPQNLESLIRVGAQTGKLESIIEDYIESQRLLAQTRHRILTSLFYTSVLVFGSFLIFYFLLVTVVGSFRSIFLDFGTELPGITILAFSISDVFSQFGFPIVVYPIIFALGFWFSFDLLKLQATRRRLLNLIPIFGSILSYTSIAQFCRMLASIIEANIKLPKAIELAADSTRDPNLIAGCQILKKRIVDGSNLTQATSENPNFNKNFVHLFRWQDQPEIFIDSLRASSNIFQAKANMKTGSLVFALKPLVLAGVMLTIGTLIFALVMPLIKLLNDLS</sequence>
<evidence type="ECO:0000313" key="10">
    <source>
        <dbReference type="Proteomes" id="UP000318384"/>
    </source>
</evidence>
<comment type="similarity">
    <text evidence="2">Belongs to the GSP F family.</text>
</comment>
<comment type="subcellular location">
    <subcellularLocation>
        <location evidence="1">Cell membrane</location>
        <topology evidence="1">Multi-pass membrane protein</topology>
    </subcellularLocation>
</comment>
<keyword evidence="5 7" id="KW-1133">Transmembrane helix</keyword>
<dbReference type="OrthoDB" id="244589at2"/>
<gene>
    <name evidence="9" type="primary">epsF_2</name>
    <name evidence="9" type="ORF">V202x_01540</name>
</gene>
<organism evidence="9 10">
    <name type="scientific">Gimesia aquarii</name>
    <dbReference type="NCBI Taxonomy" id="2527964"/>
    <lineage>
        <taxon>Bacteria</taxon>
        <taxon>Pseudomonadati</taxon>
        <taxon>Planctomycetota</taxon>
        <taxon>Planctomycetia</taxon>
        <taxon>Planctomycetales</taxon>
        <taxon>Planctomycetaceae</taxon>
        <taxon>Gimesia</taxon>
    </lineage>
</organism>
<dbReference type="AlphaFoldDB" id="A0A517WNH4"/>
<proteinExistence type="inferred from homology"/>
<protein>
    <submittedName>
        <fullName evidence="9">Type II secretion system protein F</fullName>
    </submittedName>
</protein>